<evidence type="ECO:0000313" key="2">
    <source>
        <dbReference type="EMBL" id="JAA61868.1"/>
    </source>
</evidence>
<dbReference type="InterPro" id="IPR032675">
    <property type="entry name" value="LRR_dom_sf"/>
</dbReference>
<dbReference type="Pfam" id="PF13516">
    <property type="entry name" value="LRR_6"/>
    <property type="match status" value="2"/>
</dbReference>
<protein>
    <recommendedName>
        <fullName evidence="3">Ran gtpase-activating protein</fullName>
    </recommendedName>
</protein>
<feature type="non-terminal residue" evidence="2">
    <location>
        <position position="1"/>
    </location>
</feature>
<proteinExistence type="evidence at transcript level"/>
<dbReference type="SMART" id="SM00368">
    <property type="entry name" value="LRR_RI"/>
    <property type="match status" value="4"/>
</dbReference>
<dbReference type="AlphaFoldDB" id="L7MF24"/>
<reference evidence="2" key="1">
    <citation type="submission" date="2012-11" db="EMBL/GenBank/DDBJ databases">
        <authorList>
            <person name="Lucero-Rivera Y.E."/>
            <person name="Tovar-Ramirez D."/>
        </authorList>
    </citation>
    <scope>NUCLEOTIDE SEQUENCE</scope>
    <source>
        <tissue evidence="2">Salivary gland</tissue>
    </source>
</reference>
<reference evidence="2" key="2">
    <citation type="journal article" date="2015" name="J. Proteomics">
        <title>Sexual differences in the sialomes of the zebra tick, Rhipicephalus pulchellus.</title>
        <authorList>
            <person name="Tan A.W."/>
            <person name="Francischetti I.M."/>
            <person name="Slovak M."/>
            <person name="Kini R.M."/>
            <person name="Ribeiro J.M."/>
        </authorList>
    </citation>
    <scope>NUCLEOTIDE SEQUENCE</scope>
    <source>
        <tissue evidence="2">Salivary gland</tissue>
    </source>
</reference>
<dbReference type="PANTHER" id="PTHR24111">
    <property type="entry name" value="LEUCINE-RICH REPEAT-CONTAINING PROTEIN 34"/>
    <property type="match status" value="1"/>
</dbReference>
<dbReference type="InterPro" id="IPR001611">
    <property type="entry name" value="Leu-rich_rpt"/>
</dbReference>
<evidence type="ECO:0008006" key="3">
    <source>
        <dbReference type="Google" id="ProtNLM"/>
    </source>
</evidence>
<dbReference type="PANTHER" id="PTHR24111:SF0">
    <property type="entry name" value="LEUCINE-RICH REPEAT-CONTAINING PROTEIN"/>
    <property type="match status" value="1"/>
</dbReference>
<name>L7MF24_RHIPC</name>
<dbReference type="Gene3D" id="3.80.10.10">
    <property type="entry name" value="Ribonuclease Inhibitor"/>
    <property type="match status" value="4"/>
</dbReference>
<evidence type="ECO:0000256" key="1">
    <source>
        <dbReference type="ARBA" id="ARBA00022737"/>
    </source>
</evidence>
<keyword evidence="1" id="KW-0677">Repeat</keyword>
<accession>L7MF24</accession>
<sequence>DTEKPCSKTDTDPCWILDKLRTLNYIVQTIDIEIQEEEPRKLRVRFLESGNVFRVDFARALIAYALLQQLIKEHKCIQTLCLYSTCMPSPSYLTSCLPMLCDALSSRADLKHMAIDCIKFMPATVHAFVPSLCQMSALETLCIHGLHVEPSVAASIGNMIANAKCIRRVEFHYCFVSPAAGSALMEKLCRNDSLEVVSLNTVALGAVGACFLGEYLATATKLRFLSLKSMCYLYEQDTLSIVEGLRVNRSLEKLRLLFCHFAPGGIDRLADALKENTTLKHLTVTECQLEEAQVESIAAMLASNTSLLEVDLSSTDIDDAGGIRLARALTLNAHLEKLDLDRNRIGPNGAVSLIDALAGNHVLKELSLRGVSAGAVATAAYRSAVHGRVQLGYDTASSLLQFSAHLENNADLITSVHLNRSTCIEIDVICLRNLFVALALLSCLKSLRIECPMDMNVPTARIFGRLLRKTMTLEYVVLDTRRTEYLARRKIVQALAKNHSVLHMDMWCSVGQLACTDEIADMLKKNTSLTYFGRFRATASELQVIACALRANPVLNSLNFGPFDYAHEAAFEVNEILRRNASYLSRAVEFAVDPQKFGTRRSPAEIFDALRHSDSFRKLLVEIAGPSGAAQAMRKARRHVAANFFDITGVCRMPVTCLPHPEGARQIDCLGLDTWLHIFQYLKVTDIID</sequence>
<dbReference type="InterPro" id="IPR052201">
    <property type="entry name" value="LRR-containing_regulator"/>
</dbReference>
<dbReference type="SUPFAM" id="SSF52047">
    <property type="entry name" value="RNI-like"/>
    <property type="match status" value="2"/>
</dbReference>
<organism evidence="2">
    <name type="scientific">Rhipicephalus pulchellus</name>
    <name type="common">Yellow backed tick</name>
    <name type="synonym">Dermacentor pulchellus</name>
    <dbReference type="NCBI Taxonomy" id="72859"/>
    <lineage>
        <taxon>Eukaryota</taxon>
        <taxon>Metazoa</taxon>
        <taxon>Ecdysozoa</taxon>
        <taxon>Arthropoda</taxon>
        <taxon>Chelicerata</taxon>
        <taxon>Arachnida</taxon>
        <taxon>Acari</taxon>
        <taxon>Parasitiformes</taxon>
        <taxon>Ixodida</taxon>
        <taxon>Ixodoidea</taxon>
        <taxon>Ixodidae</taxon>
        <taxon>Rhipicephalinae</taxon>
        <taxon>Rhipicephalus</taxon>
        <taxon>Rhipicephalus</taxon>
    </lineage>
</organism>
<dbReference type="EMBL" id="GACK01003166">
    <property type="protein sequence ID" value="JAA61868.1"/>
    <property type="molecule type" value="mRNA"/>
</dbReference>